<keyword evidence="5" id="KW-1185">Reference proteome</keyword>
<keyword evidence="2" id="KW-0378">Hydrolase</keyword>
<dbReference type="Gene3D" id="3.40.720.10">
    <property type="entry name" value="Alkaline Phosphatase, subunit A"/>
    <property type="match status" value="1"/>
</dbReference>
<name>A0ABX2PR72_9RHOB</name>
<reference evidence="4 5" key="1">
    <citation type="submission" date="2020-06" db="EMBL/GenBank/DDBJ databases">
        <authorList>
            <person name="Cao W.R."/>
        </authorList>
    </citation>
    <scope>NUCLEOTIDE SEQUENCE [LARGE SCALE GENOMIC DNA]</scope>
    <source>
        <strain evidence="4 5">B1Z28</strain>
    </source>
</reference>
<feature type="domain" description="Sulfatase N-terminal" evidence="3">
    <location>
        <begin position="10"/>
        <end position="377"/>
    </location>
</feature>
<dbReference type="InterPro" id="IPR000917">
    <property type="entry name" value="Sulfatase_N"/>
</dbReference>
<evidence type="ECO:0000313" key="5">
    <source>
        <dbReference type="Proteomes" id="UP000630805"/>
    </source>
</evidence>
<dbReference type="InterPro" id="IPR017850">
    <property type="entry name" value="Alkaline_phosphatase_core_sf"/>
</dbReference>
<dbReference type="SUPFAM" id="SSF53649">
    <property type="entry name" value="Alkaline phosphatase-like"/>
    <property type="match status" value="1"/>
</dbReference>
<comment type="caution">
    <text evidence="4">The sequence shown here is derived from an EMBL/GenBank/DDBJ whole genome shotgun (WGS) entry which is preliminary data.</text>
</comment>
<keyword evidence="1" id="KW-0479">Metal-binding</keyword>
<organism evidence="4 5">
    <name type="scientific">Ruegeria haliotis</name>
    <dbReference type="NCBI Taxonomy" id="2747601"/>
    <lineage>
        <taxon>Bacteria</taxon>
        <taxon>Pseudomonadati</taxon>
        <taxon>Pseudomonadota</taxon>
        <taxon>Alphaproteobacteria</taxon>
        <taxon>Rhodobacterales</taxon>
        <taxon>Roseobacteraceae</taxon>
        <taxon>Ruegeria</taxon>
    </lineage>
</organism>
<evidence type="ECO:0000256" key="2">
    <source>
        <dbReference type="ARBA" id="ARBA00022801"/>
    </source>
</evidence>
<proteinExistence type="predicted"/>
<evidence type="ECO:0000256" key="1">
    <source>
        <dbReference type="ARBA" id="ARBA00022723"/>
    </source>
</evidence>
<dbReference type="PANTHER" id="PTHR45953:SF1">
    <property type="entry name" value="IDURONATE 2-SULFATASE"/>
    <property type="match status" value="1"/>
</dbReference>
<sequence>MQTENTETRPNVLLIVIDQFRYDLLGQDGLGRVAQLPNLRRLQESAVSFANHFAVTVPCGPSRVSLFTGQYAFNHRAVRNGTPLRHDTPNLARAMRKAGYVPRMFGYSDTTHDPWVLPLDDPRLESYEELLPGFEEVVRLRMESDVGAWLSHLSQRGVELPPYPDTYRPNGPNVGDPALYPAEQSDTAFLSDQFLSKMQDAESTWFATLNYIRPHPPFVAPAPYNTLYDPQDMPPPRSTRDPLGDRHWHPFLAPAQDKQPISSMVVGFPDLKNDPETIAQLRSLYLALATEVDHHIGRVLDWLRTSGQWDNTVLIVTADHGEMLGDYGLWGKGTFHDAAYHVPLIVRDPARPDMHGRVHSGFTESIDIPVTILKRVGSEIPSSMNGRSLLGILADTETEGATHSFSEFDFGNPVKPTSWMVELGLTSRQANLGILRTKKHRLVEFGAGLPQVLFGMDEDGEEMSNAERPENTPTLLHLTRKMLDHRMINADPTFAQTLVRAGGVKTGQH</sequence>
<evidence type="ECO:0000259" key="3">
    <source>
        <dbReference type="Pfam" id="PF00884"/>
    </source>
</evidence>
<gene>
    <name evidence="4" type="ORF">HW561_12650</name>
</gene>
<dbReference type="Proteomes" id="UP000630805">
    <property type="component" value="Unassembled WGS sequence"/>
</dbReference>
<dbReference type="RefSeq" id="WP_176865285.1">
    <property type="nucleotide sequence ID" value="NZ_JABXWT010000006.1"/>
</dbReference>
<accession>A0ABX2PR72</accession>
<protein>
    <submittedName>
        <fullName evidence="4">Sulfatase-like hydrolase/transferase</fullName>
    </submittedName>
</protein>
<dbReference type="Pfam" id="PF00884">
    <property type="entry name" value="Sulfatase"/>
    <property type="match status" value="1"/>
</dbReference>
<dbReference type="EMBL" id="JABXWT010000006">
    <property type="protein sequence ID" value="NVO56637.1"/>
    <property type="molecule type" value="Genomic_DNA"/>
</dbReference>
<evidence type="ECO:0000313" key="4">
    <source>
        <dbReference type="EMBL" id="NVO56637.1"/>
    </source>
</evidence>
<dbReference type="PANTHER" id="PTHR45953">
    <property type="entry name" value="IDURONATE 2-SULFATASE"/>
    <property type="match status" value="1"/>
</dbReference>